<dbReference type="PROSITE" id="PS51671">
    <property type="entry name" value="ACT"/>
    <property type="match status" value="1"/>
</dbReference>
<dbReference type="InterPro" id="IPR045865">
    <property type="entry name" value="ACT-like_dom_sf"/>
</dbReference>
<dbReference type="PANTHER" id="PTHR12549:SF11">
    <property type="entry name" value="LYSINE-SPECIFIC DEMETHYLASE JMJ25"/>
    <property type="match status" value="1"/>
</dbReference>
<keyword evidence="6" id="KW-0479">Metal-binding</keyword>
<dbReference type="SUPFAM" id="SSF51197">
    <property type="entry name" value="Clavaminate synthase-like"/>
    <property type="match status" value="1"/>
</dbReference>
<feature type="compositionally biased region" description="Basic and acidic residues" evidence="10">
    <location>
        <begin position="79"/>
        <end position="101"/>
    </location>
</feature>
<feature type="compositionally biased region" description="Basic and acidic residues" evidence="10">
    <location>
        <begin position="162"/>
        <end position="183"/>
    </location>
</feature>
<evidence type="ECO:0000313" key="16">
    <source>
        <dbReference type="Proteomes" id="UP000823674"/>
    </source>
</evidence>
<protein>
    <recommendedName>
        <fullName evidence="5">arogenate dehydratase</fullName>
        <ecNumber evidence="5">4.2.1.91</ecNumber>
    </recommendedName>
</protein>
<dbReference type="SMART" id="SM00558">
    <property type="entry name" value="JmjC"/>
    <property type="match status" value="1"/>
</dbReference>
<dbReference type="InterPro" id="IPR018528">
    <property type="entry name" value="Preph_deHydtase_CS"/>
</dbReference>
<dbReference type="PROSITE" id="PS00857">
    <property type="entry name" value="PREPHENATE_DEHYDR_1"/>
    <property type="match status" value="1"/>
</dbReference>
<accession>A0ABQ7MMB0</accession>
<dbReference type="InterPro" id="IPR003347">
    <property type="entry name" value="JmjC_dom"/>
</dbReference>
<dbReference type="PROSITE" id="PS51184">
    <property type="entry name" value="JMJC"/>
    <property type="match status" value="1"/>
</dbReference>
<evidence type="ECO:0000256" key="7">
    <source>
        <dbReference type="ARBA" id="ARBA00023242"/>
    </source>
</evidence>
<evidence type="ECO:0000256" key="6">
    <source>
        <dbReference type="ARBA" id="ARBA00022723"/>
    </source>
</evidence>
<evidence type="ECO:0000256" key="8">
    <source>
        <dbReference type="PROSITE-ProRule" id="PRU00175"/>
    </source>
</evidence>
<keyword evidence="16" id="KW-1185">Reference proteome</keyword>
<proteinExistence type="inferred from homology"/>
<feature type="domain" description="ACT" evidence="14">
    <location>
        <begin position="1255"/>
        <end position="1341"/>
    </location>
</feature>
<comment type="pathway">
    <text evidence="3">Amino-acid biosynthesis; L-phenylalanine biosynthesis; L-phenylalanine from L-arogenate: step 1/1.</text>
</comment>
<evidence type="ECO:0000256" key="1">
    <source>
        <dbReference type="ARBA" id="ARBA00004123"/>
    </source>
</evidence>
<dbReference type="PROSITE" id="PS00858">
    <property type="entry name" value="PREPHENATE_DEHYDR_2"/>
    <property type="match status" value="1"/>
</dbReference>
<dbReference type="NCBIfam" id="NF008865">
    <property type="entry name" value="PRK11898.1"/>
    <property type="match status" value="1"/>
</dbReference>
<evidence type="ECO:0000256" key="4">
    <source>
        <dbReference type="ARBA" id="ARBA00006801"/>
    </source>
</evidence>
<evidence type="ECO:0000313" key="15">
    <source>
        <dbReference type="EMBL" id="KAG5399040.1"/>
    </source>
</evidence>
<dbReference type="Pfam" id="PF02373">
    <property type="entry name" value="JmjC"/>
    <property type="match status" value="1"/>
</dbReference>
<dbReference type="PROSITE" id="PS51171">
    <property type="entry name" value="PREPHENATE_DEHYDR_3"/>
    <property type="match status" value="1"/>
</dbReference>
<feature type="region of interest" description="Disordered" evidence="10">
    <location>
        <begin position="979"/>
        <end position="1030"/>
    </location>
</feature>
<dbReference type="SUPFAM" id="SSF53850">
    <property type="entry name" value="Periplasmic binding protein-like II"/>
    <property type="match status" value="1"/>
</dbReference>
<organism evidence="15 16">
    <name type="scientific">Brassica rapa subsp. trilocularis</name>
    <dbReference type="NCBI Taxonomy" id="1813537"/>
    <lineage>
        <taxon>Eukaryota</taxon>
        <taxon>Viridiplantae</taxon>
        <taxon>Streptophyta</taxon>
        <taxon>Embryophyta</taxon>
        <taxon>Tracheophyta</taxon>
        <taxon>Spermatophyta</taxon>
        <taxon>Magnoliopsida</taxon>
        <taxon>eudicotyledons</taxon>
        <taxon>Gunneridae</taxon>
        <taxon>Pentapetalae</taxon>
        <taxon>rosids</taxon>
        <taxon>malvids</taxon>
        <taxon>Brassicales</taxon>
        <taxon>Brassicaceae</taxon>
        <taxon>Brassiceae</taxon>
        <taxon>Brassica</taxon>
    </lineage>
</organism>
<dbReference type="InterPro" id="IPR017956">
    <property type="entry name" value="AT_hook_DNA-bd_motif"/>
</dbReference>
<keyword evidence="9" id="KW-0175">Coiled coil</keyword>
<dbReference type="InterPro" id="IPR001086">
    <property type="entry name" value="Preph_deHydtase"/>
</dbReference>
<feature type="domain" description="JmjC" evidence="13">
    <location>
        <begin position="715"/>
        <end position="945"/>
    </location>
</feature>
<dbReference type="EC" id="4.2.1.91" evidence="5"/>
<comment type="subcellular location">
    <subcellularLocation>
        <location evidence="1">Nucleus</location>
    </subcellularLocation>
    <subcellularLocation>
        <location evidence="2">Plastid</location>
        <location evidence="2">Chloroplast stroma</location>
    </subcellularLocation>
</comment>
<dbReference type="SMART" id="SM00384">
    <property type="entry name" value="AT_hook"/>
    <property type="match status" value="6"/>
</dbReference>
<dbReference type="Gene3D" id="2.60.120.650">
    <property type="entry name" value="Cupin"/>
    <property type="match status" value="1"/>
</dbReference>
<evidence type="ECO:0000259" key="14">
    <source>
        <dbReference type="PROSITE" id="PS51671"/>
    </source>
</evidence>
<reference evidence="15 16" key="1">
    <citation type="submission" date="2021-03" db="EMBL/GenBank/DDBJ databases">
        <authorList>
            <person name="King G.J."/>
            <person name="Bancroft I."/>
            <person name="Baten A."/>
            <person name="Bloomfield J."/>
            <person name="Borpatragohain P."/>
            <person name="He Z."/>
            <person name="Irish N."/>
            <person name="Irwin J."/>
            <person name="Liu K."/>
            <person name="Mauleon R.P."/>
            <person name="Moore J."/>
            <person name="Morris R."/>
            <person name="Ostergaard L."/>
            <person name="Wang B."/>
            <person name="Wells R."/>
        </authorList>
    </citation>
    <scope>NUCLEOTIDE SEQUENCE [LARGE SCALE GENOMIC DNA]</scope>
    <source>
        <strain evidence="15">R-o-18</strain>
        <tissue evidence="15">Leaf</tissue>
    </source>
</reference>
<gene>
    <name evidence="15" type="primary">A05p050450.1_BraROA</name>
    <name evidence="15" type="ORF">IGI04_020854</name>
</gene>
<evidence type="ECO:0000259" key="13">
    <source>
        <dbReference type="PROSITE" id="PS51184"/>
    </source>
</evidence>
<dbReference type="Gene3D" id="3.40.190.10">
    <property type="entry name" value="Periplasmic binding protein-like II"/>
    <property type="match status" value="2"/>
</dbReference>
<evidence type="ECO:0000256" key="2">
    <source>
        <dbReference type="ARBA" id="ARBA00004470"/>
    </source>
</evidence>
<dbReference type="InterPro" id="IPR045109">
    <property type="entry name" value="LSDs-like"/>
</dbReference>
<feature type="coiled-coil region" evidence="9">
    <location>
        <begin position="772"/>
        <end position="829"/>
    </location>
</feature>
<dbReference type="Gene3D" id="3.30.70.260">
    <property type="match status" value="1"/>
</dbReference>
<evidence type="ECO:0000256" key="9">
    <source>
        <dbReference type="SAM" id="Coils"/>
    </source>
</evidence>
<comment type="caution">
    <text evidence="15">The sequence shown here is derived from an EMBL/GenBank/DDBJ whole genome shotgun (WGS) entry which is preliminary data.</text>
</comment>
<feature type="domain" description="RING-type" evidence="11">
    <location>
        <begin position="308"/>
        <end position="358"/>
    </location>
</feature>
<evidence type="ECO:0000259" key="12">
    <source>
        <dbReference type="PROSITE" id="PS51171"/>
    </source>
</evidence>
<dbReference type="InterPro" id="IPR001841">
    <property type="entry name" value="Znf_RING"/>
</dbReference>
<name>A0ABQ7MMB0_BRACM</name>
<dbReference type="SUPFAM" id="SSF55021">
    <property type="entry name" value="ACT-like"/>
    <property type="match status" value="1"/>
</dbReference>
<feature type="region of interest" description="Disordered" evidence="10">
    <location>
        <begin position="26"/>
        <end position="226"/>
    </location>
</feature>
<sequence>MSSTNEEALSVVAEEPNRLAVRIRAPRACTLSTVDYAEPPIDDDDESKPKAKRGRPRKSPEEDQTTSGTPKAKPGRPRKIPEEVDDKPIRPRKNPVEDEKTNGTLKAKPGSPGKEDQTTNDTSPKAKPGRPRKNPEEEERMNGTPKAKRGRPRKNPQEDGNTDDKPKAKPGKQEDQKTSDKPKAKPGRPRKNAEDDEKTNDTPTAKPGRPPKYPVNEEGEKSTKKVDQGVIACLEKKENGAEEIIKASDGMPRFKKVYSRKRPLKEDEDEKKDDELVSKGSVKVTKRPRKVVVGCLNKDEDKAEESECMMCHQCQRNDNGEVVRCQNCCDRKRYCHKCLETWYPRIPHEDIAKKCPFCWNTCNCRACLRLDTKMEGLNSDLKVSKDEEIQCSKYILQKLLPHLKEINDEQVLEKEAEANILGLEFGEVKPEDTNCSPGERLYCDSCQTAIFDLHRHCSSCGLDYQHGGKEKIGKPTDDKLEPEPLLAIVKPPSTWKTDEVGLITCCCGEGILELKRVLPDGWVSELVKKVEETVEANKLFDLPEMAKERCPCFDSEGHIDMDTNKNVLKAACREGSEDNYLYFPSATDAQEEINLKHFQHHWAKGEPVIVRNVLEATAGLSWEPGVMHRACRQMRSTKHETLLDVNAIDCLDCCEGSINLHAFFTGYQKGRYDREGWPSVLKLKDWPPSKSFNENLPRHCEEFLCSLPLKQYTHPVSGPLNLAVKLPDFCLKPDMGPKTYVAYGFAQEMGRGDSVTKLHCDMSDAVNVLTHVSEVTIKEEEKKSTIEKLKRKHAAQDVKELFGSVPNYKEKIEILENTNEEEVKNLEADGGALWDIFRREDVPKLEKYLLSHHKKFRHFFCSPVSKVVHPIHDQSFYLTRYHKMILKEEYGIEPWTFVQKLGDAVLIPVGCPHQVRNLKSCTKVALDFVSPENISECFRLTKEYRLLPPNHHSKEDKLQIKNMVIFAIDKALEDLHPNYKSPVAKEEEKKVTKGGRKRKNREMSNGTNRNRLASLSASLREGDGRGKESSVRAVEVKKILEDSPLLPKPLSSNQLAETVSNGSRVRVAYQGVRGAYSESAAEKAYPNCEAVPCEEFDTAFEAVERWLVDRAVLPIENSLGGSIHRNYDLLLRHNLHIVGEVKLAVRHCLLANHGVKLEDLRRVLSHPQALAQCENTLTRLGLVREAVDDTAGAAKQIAFEDLSDAAAVASAKAAEIYGLNIVAEDIQDDTDNVTRFLMLAREPIIPGTNRLFKTSIVFSLEEGPGVLFKALAVFALRQINLTKIESRPLRKNPLRASGGLKYFDYLFYVDFEASMADEVAQNALRHLEEFATFLRADTKDVGA</sequence>
<dbReference type="InterPro" id="IPR002912">
    <property type="entry name" value="ACT_dom"/>
</dbReference>
<keyword evidence="8" id="KW-0862">Zinc</keyword>
<dbReference type="CDD" id="cd04905">
    <property type="entry name" value="ACT_CM-PDT"/>
    <property type="match status" value="1"/>
</dbReference>
<feature type="compositionally biased region" description="Basic and acidic residues" evidence="10">
    <location>
        <begin position="979"/>
        <end position="991"/>
    </location>
</feature>
<feature type="domain" description="Prephenate dehydratase" evidence="12">
    <location>
        <begin position="1066"/>
        <end position="1241"/>
    </location>
</feature>
<dbReference type="CDD" id="cd13631">
    <property type="entry name" value="PBP2_Ct-PDT_like"/>
    <property type="match status" value="1"/>
</dbReference>
<evidence type="ECO:0000259" key="11">
    <source>
        <dbReference type="PROSITE" id="PS50089"/>
    </source>
</evidence>
<comment type="similarity">
    <text evidence="4">Belongs to the JARID1 histone demethylase family.</text>
</comment>
<evidence type="ECO:0000256" key="5">
    <source>
        <dbReference type="ARBA" id="ARBA00013259"/>
    </source>
</evidence>
<dbReference type="PRINTS" id="PR00929">
    <property type="entry name" value="ATHOOK"/>
</dbReference>
<feature type="compositionally biased region" description="Basic and acidic residues" evidence="10">
    <location>
        <begin position="1020"/>
        <end position="1030"/>
    </location>
</feature>
<dbReference type="PROSITE" id="PS50089">
    <property type="entry name" value="ZF_RING_2"/>
    <property type="match status" value="1"/>
</dbReference>
<keyword evidence="7" id="KW-0539">Nucleus</keyword>
<evidence type="ECO:0000256" key="10">
    <source>
        <dbReference type="SAM" id="MobiDB-lite"/>
    </source>
</evidence>
<dbReference type="PANTHER" id="PTHR12549">
    <property type="entry name" value="JMJC DOMAIN-CONTAINING HISTONE DEMETHYLATION PROTEIN"/>
    <property type="match status" value="1"/>
</dbReference>
<evidence type="ECO:0000256" key="3">
    <source>
        <dbReference type="ARBA" id="ARBA00004929"/>
    </source>
</evidence>
<dbReference type="Proteomes" id="UP000823674">
    <property type="component" value="Chromosome A05"/>
</dbReference>
<dbReference type="EMBL" id="JADBGQ010000005">
    <property type="protein sequence ID" value="KAG5399040.1"/>
    <property type="molecule type" value="Genomic_DNA"/>
</dbReference>
<feature type="compositionally biased region" description="Polar residues" evidence="10">
    <location>
        <begin position="1003"/>
        <end position="1017"/>
    </location>
</feature>
<dbReference type="Pfam" id="PF00800">
    <property type="entry name" value="PDT"/>
    <property type="match status" value="1"/>
</dbReference>
<keyword evidence="8" id="KW-0863">Zinc-finger</keyword>